<dbReference type="PANTHER" id="PTHR23253:SF9">
    <property type="entry name" value="EUKARYOTIC TRANSLATION INITIATION FACTOR 4 GAMMA 2"/>
    <property type="match status" value="1"/>
</dbReference>
<keyword evidence="12" id="KW-1185">Reference proteome</keyword>
<feature type="transmembrane region" description="Helical" evidence="9">
    <location>
        <begin position="6"/>
        <end position="29"/>
    </location>
</feature>
<dbReference type="InterPro" id="IPR003891">
    <property type="entry name" value="Initiation_fac_eIF4g_MI"/>
</dbReference>
<evidence type="ECO:0000256" key="8">
    <source>
        <dbReference type="SAM" id="MobiDB-lite"/>
    </source>
</evidence>
<dbReference type="STRING" id="47428.A0A284QNF4"/>
<dbReference type="Pfam" id="PF02854">
    <property type="entry name" value="MIF4G"/>
    <property type="match status" value="1"/>
</dbReference>
<feature type="compositionally biased region" description="Basic and acidic residues" evidence="8">
    <location>
        <begin position="622"/>
        <end position="657"/>
    </location>
</feature>
<dbReference type="Gene3D" id="1.25.40.180">
    <property type="match status" value="2"/>
</dbReference>
<reference evidence="12" key="1">
    <citation type="journal article" date="2017" name="Nat. Ecol. Evol.">
        <title>Genome expansion and lineage-specific genetic innovations in the forest pathogenic fungi Armillaria.</title>
        <authorList>
            <person name="Sipos G."/>
            <person name="Prasanna A.N."/>
            <person name="Walter M.C."/>
            <person name="O'Connor E."/>
            <person name="Balint B."/>
            <person name="Krizsan K."/>
            <person name="Kiss B."/>
            <person name="Hess J."/>
            <person name="Varga T."/>
            <person name="Slot J."/>
            <person name="Riley R."/>
            <person name="Boka B."/>
            <person name="Rigling D."/>
            <person name="Barry K."/>
            <person name="Lee J."/>
            <person name="Mihaltcheva S."/>
            <person name="LaButti K."/>
            <person name="Lipzen A."/>
            <person name="Waldron R."/>
            <person name="Moloney N.M."/>
            <person name="Sperisen C."/>
            <person name="Kredics L."/>
            <person name="Vagvoelgyi C."/>
            <person name="Patrignani A."/>
            <person name="Fitzpatrick D."/>
            <person name="Nagy I."/>
            <person name="Doyle S."/>
            <person name="Anderson J.B."/>
            <person name="Grigoriev I.V."/>
            <person name="Gueldener U."/>
            <person name="Muensterkoetter M."/>
            <person name="Nagy L.G."/>
        </authorList>
    </citation>
    <scope>NUCLEOTIDE SEQUENCE [LARGE SCALE GENOMIC DNA]</scope>
    <source>
        <strain evidence="12">C18/9</strain>
    </source>
</reference>
<evidence type="ECO:0000256" key="4">
    <source>
        <dbReference type="ARBA" id="ARBA00022540"/>
    </source>
</evidence>
<feature type="compositionally biased region" description="Low complexity" evidence="8">
    <location>
        <begin position="498"/>
        <end position="514"/>
    </location>
</feature>
<feature type="compositionally biased region" description="Basic and acidic residues" evidence="8">
    <location>
        <begin position="387"/>
        <end position="400"/>
    </location>
</feature>
<evidence type="ECO:0000256" key="3">
    <source>
        <dbReference type="ARBA" id="ARBA00022490"/>
    </source>
</evidence>
<dbReference type="InterPro" id="IPR016024">
    <property type="entry name" value="ARM-type_fold"/>
</dbReference>
<evidence type="ECO:0000313" key="12">
    <source>
        <dbReference type="Proteomes" id="UP000219338"/>
    </source>
</evidence>
<protein>
    <recommendedName>
        <fullName evidence="10">MI domain-containing protein</fullName>
    </recommendedName>
</protein>
<keyword evidence="6" id="KW-0694">RNA-binding</keyword>
<accession>A0A284QNF4</accession>
<evidence type="ECO:0000256" key="9">
    <source>
        <dbReference type="SAM" id="Phobius"/>
    </source>
</evidence>
<dbReference type="InterPro" id="IPR022745">
    <property type="entry name" value="eIF4G1_eIF4E-bd"/>
</dbReference>
<evidence type="ECO:0000313" key="11">
    <source>
        <dbReference type="EMBL" id="SJK97986.1"/>
    </source>
</evidence>
<dbReference type="OMA" id="EEREKEC"/>
<feature type="region of interest" description="Disordered" evidence="8">
    <location>
        <begin position="387"/>
        <end position="447"/>
    </location>
</feature>
<dbReference type="SUPFAM" id="SSF101489">
    <property type="entry name" value="Eukaryotic initiation factor 4f subunit eIF4g, eIF4e-binding domain"/>
    <property type="match status" value="1"/>
</dbReference>
<dbReference type="FunFam" id="1.25.40.180:FF:000020">
    <property type="entry name" value="Eukaryotic translation initiation factor subunit"/>
    <property type="match status" value="1"/>
</dbReference>
<dbReference type="OrthoDB" id="514777at2759"/>
<evidence type="ECO:0000256" key="1">
    <source>
        <dbReference type="ARBA" id="ARBA00004496"/>
    </source>
</evidence>
<keyword evidence="4" id="KW-0396">Initiation factor</keyword>
<evidence type="ECO:0000259" key="10">
    <source>
        <dbReference type="PROSITE" id="PS51366"/>
    </source>
</evidence>
<keyword evidence="3" id="KW-0963">Cytoplasm</keyword>
<dbReference type="SMART" id="SM00543">
    <property type="entry name" value="MIF4G"/>
    <property type="match status" value="1"/>
</dbReference>
<evidence type="ECO:0000256" key="2">
    <source>
        <dbReference type="ARBA" id="ARBA00005775"/>
    </source>
</evidence>
<dbReference type="GO" id="GO:0010494">
    <property type="term" value="C:cytoplasmic stress granule"/>
    <property type="evidence" value="ECO:0007669"/>
    <property type="project" value="UniProtKB-ARBA"/>
</dbReference>
<evidence type="ECO:0000256" key="5">
    <source>
        <dbReference type="ARBA" id="ARBA00022553"/>
    </source>
</evidence>
<feature type="compositionally biased region" description="Pro residues" evidence="8">
    <location>
        <begin position="515"/>
        <end position="535"/>
    </location>
</feature>
<keyword evidence="9" id="KW-0472">Membrane</keyword>
<dbReference type="EMBL" id="FUEG01000001">
    <property type="protein sequence ID" value="SJK97986.1"/>
    <property type="molecule type" value="Genomic_DNA"/>
</dbReference>
<dbReference type="GO" id="GO:0016281">
    <property type="term" value="C:eukaryotic translation initiation factor 4F complex"/>
    <property type="evidence" value="ECO:0007669"/>
    <property type="project" value="TreeGrafter"/>
</dbReference>
<feature type="region of interest" description="Disordered" evidence="8">
    <location>
        <begin position="461"/>
        <end position="480"/>
    </location>
</feature>
<dbReference type="InterPro" id="IPR003890">
    <property type="entry name" value="MIF4G-like_typ-3"/>
</dbReference>
<dbReference type="Pfam" id="PF12152">
    <property type="entry name" value="eIF_4G1"/>
    <property type="match status" value="1"/>
</dbReference>
<dbReference type="PANTHER" id="PTHR23253">
    <property type="entry name" value="EUKARYOTIC TRANSLATION INITIATION FACTOR 4 GAMMA"/>
    <property type="match status" value="1"/>
</dbReference>
<feature type="region of interest" description="Disordered" evidence="8">
    <location>
        <begin position="56"/>
        <end position="81"/>
    </location>
</feature>
<feature type="compositionally biased region" description="Polar residues" evidence="8">
    <location>
        <begin position="559"/>
        <end position="572"/>
    </location>
</feature>
<name>A0A284QNF4_ARMOS</name>
<keyword evidence="5" id="KW-0597">Phosphoprotein</keyword>
<keyword evidence="9" id="KW-1133">Transmembrane helix</keyword>
<dbReference type="PROSITE" id="PS51366">
    <property type="entry name" value="MI"/>
    <property type="match status" value="1"/>
</dbReference>
<dbReference type="GO" id="GO:0003729">
    <property type="term" value="F:mRNA binding"/>
    <property type="evidence" value="ECO:0007669"/>
    <property type="project" value="TreeGrafter"/>
</dbReference>
<organism evidence="11 12">
    <name type="scientific">Armillaria ostoyae</name>
    <name type="common">Armillaria root rot fungus</name>
    <dbReference type="NCBI Taxonomy" id="47428"/>
    <lineage>
        <taxon>Eukaryota</taxon>
        <taxon>Fungi</taxon>
        <taxon>Dikarya</taxon>
        <taxon>Basidiomycota</taxon>
        <taxon>Agaricomycotina</taxon>
        <taxon>Agaricomycetes</taxon>
        <taxon>Agaricomycetidae</taxon>
        <taxon>Agaricales</taxon>
        <taxon>Marasmiineae</taxon>
        <taxon>Physalacriaceae</taxon>
        <taxon>Armillaria</taxon>
    </lineage>
</organism>
<keyword evidence="9" id="KW-0812">Transmembrane</keyword>
<feature type="compositionally biased region" description="Acidic residues" evidence="8">
    <location>
        <begin position="658"/>
        <end position="670"/>
    </location>
</feature>
<evidence type="ECO:0000256" key="7">
    <source>
        <dbReference type="ARBA" id="ARBA00022917"/>
    </source>
</evidence>
<keyword evidence="7" id="KW-0648">Protein biosynthesis</keyword>
<dbReference type="InterPro" id="IPR036211">
    <property type="entry name" value="eIF4G_eIF4E-bd_sf"/>
</dbReference>
<dbReference type="Gene3D" id="1.20.970.30">
    <property type="entry name" value="eIF4G, eIF4E-binding domain"/>
    <property type="match status" value="1"/>
</dbReference>
<dbReference type="GO" id="GO:0003743">
    <property type="term" value="F:translation initiation factor activity"/>
    <property type="evidence" value="ECO:0007669"/>
    <property type="project" value="UniProtKB-KW"/>
</dbReference>
<evidence type="ECO:0000256" key="6">
    <source>
        <dbReference type="ARBA" id="ARBA00022884"/>
    </source>
</evidence>
<comment type="subcellular location">
    <subcellularLocation>
        <location evidence="1">Cytoplasm</location>
    </subcellularLocation>
</comment>
<dbReference type="AlphaFoldDB" id="A0A284QNF4"/>
<dbReference type="Proteomes" id="UP000219338">
    <property type="component" value="Unassembled WGS sequence"/>
</dbReference>
<feature type="region of interest" description="Disordered" evidence="8">
    <location>
        <begin position="488"/>
        <end position="676"/>
    </location>
</feature>
<comment type="similarity">
    <text evidence="2">Belongs to the eukaryotic initiation factor 4G family.</text>
</comment>
<dbReference type="SUPFAM" id="SSF48371">
    <property type="entry name" value="ARM repeat"/>
    <property type="match status" value="2"/>
</dbReference>
<gene>
    <name evidence="11" type="ORF">ARMOST_01242</name>
</gene>
<feature type="compositionally biased region" description="Basic and acidic residues" evidence="8">
    <location>
        <begin position="409"/>
        <end position="420"/>
    </location>
</feature>
<sequence length="930" mass="102241">MHQALGAYVFSAQWSTIILLILSLCLLCYRSNVWICIKKAIDKKWGGGTKRATVLSADTQQGSNGAPTDPGPGPAATPAQSTLEPVVRLKRSAYRWDRRFLRSRNPNSLFVVDRKVKGLLNKLTMKKFDSISDKIVAWANKSEKEKDGRTLIHVIRLIFGNAIDQAMWSEMYARLCRKMMEQISAKVQVDGVKNAEGEPIAGGQLFRIYLLNRCQNDFERGWVAKEPAAAAASNTIEDQAAKAIGERTSVEEEIALHSEKYYATQKARRRGLGLIKFIGELFKLKMLTERTMHECIKRLLGNIENPEEEEIESLCMLLTTVGQLLDTTKARAHMDVYFSRMKELTKSLNVSSRMQFMLQDILELRERKWISRNAVDAPTTIAQIHEAAGKEKAAQEKESYQRQTSMSRDGSRRGGERGEFPEVGADGCAVSGAPWPPSKAGDLPKFGQISDMTVPATLRQISGKSSVSNAKPGSSSNTLHTPCKQEIAKSFQNPLSAPPSQADSDSSSPNIRPSDLPPLSQPPLIPLSSHPPHPSFVPQNGMRPQQPNAGPNGDAATGSGPTSPQYQRQVPNGNAPHIPSGPGGPGAPQMSAGLGSPRITPQHHPPPPGRHIPAADKKHKATERELLKTEEEEREKEFLQREVEERKAEEDTKRLQQEEEEKEPAEEEAAEATSLPSALATARIIDDLGRVPYPEGIKRPRVELNINAKEGKFIYDREFLLQFMPVCKEKPESLAALMSRGGPGRHRQGSGAVPSLCQIFPTGEPEFGQTGNKGAPITFGPQSSIYAGKKDTEPKPIKLENKNAKKIKRNIKKFSAVRNLDEAEVYFTQLPAKHHPLLVDKLISFAVKSEANAQLVAQLFSRASTKNLCTIADFESGFSGVIELLDGIAIDAPMAFKLMATVMKGPAFDGEQRTRLASKTDSAKLLGLLS</sequence>
<proteinExistence type="inferred from homology"/>
<feature type="domain" description="MI" evidence="10">
    <location>
        <begin position="802"/>
        <end position="922"/>
    </location>
</feature>
<dbReference type="Pfam" id="PF02847">
    <property type="entry name" value="MA3"/>
    <property type="match status" value="1"/>
</dbReference>